<keyword evidence="2 9" id="KW-0963">Cytoplasm</keyword>
<dbReference type="EC" id="2.7.7.87" evidence="9"/>
<dbReference type="PROSITE" id="PS51163">
    <property type="entry name" value="YRDC"/>
    <property type="match status" value="1"/>
</dbReference>
<comment type="caution">
    <text evidence="11">The sequence shown here is derived from an EMBL/GenBank/DDBJ whole genome shotgun (WGS) entry which is preliminary data.</text>
</comment>
<comment type="subcellular location">
    <subcellularLocation>
        <location evidence="1 9">Cytoplasm</location>
    </subcellularLocation>
</comment>
<dbReference type="PANTHER" id="PTHR17490:SF18">
    <property type="entry name" value="THREONYLCARBAMOYL-AMP SYNTHASE"/>
    <property type="match status" value="1"/>
</dbReference>
<keyword evidence="6 9" id="KW-0547">Nucleotide-binding</keyword>
<dbReference type="PANTHER" id="PTHR17490">
    <property type="entry name" value="SUA5"/>
    <property type="match status" value="1"/>
</dbReference>
<evidence type="ECO:0000259" key="10">
    <source>
        <dbReference type="PROSITE" id="PS51163"/>
    </source>
</evidence>
<protein>
    <recommendedName>
        <fullName evidence="9">Threonylcarbamoyl-AMP synthase</fullName>
        <shortName evidence="9">TC-AMP synthase</shortName>
        <ecNumber evidence="9">2.7.7.87</ecNumber>
    </recommendedName>
    <alternativeName>
        <fullName evidence="9">L-threonylcarbamoyladenylate synthase</fullName>
    </alternativeName>
    <alternativeName>
        <fullName evidence="9">t(6)A37 threonylcarbamoyladenosine biosynthesis protein TsaC</fullName>
    </alternativeName>
    <alternativeName>
        <fullName evidence="9">tRNA threonylcarbamoyladenosine biosynthesis protein TsaC</fullName>
    </alternativeName>
</protein>
<comment type="similarity">
    <text evidence="9">Belongs to the SUA5 family. TsaC subfamily.</text>
</comment>
<keyword evidence="4 9" id="KW-0819">tRNA processing</keyword>
<keyword evidence="5 9" id="KW-0548">Nucleotidyltransferase</keyword>
<evidence type="ECO:0000313" key="12">
    <source>
        <dbReference type="Proteomes" id="UP001267407"/>
    </source>
</evidence>
<evidence type="ECO:0000256" key="5">
    <source>
        <dbReference type="ARBA" id="ARBA00022695"/>
    </source>
</evidence>
<dbReference type="RefSeq" id="WP_200201570.1">
    <property type="nucleotide sequence ID" value="NZ_JAVMBO010000003.1"/>
</dbReference>
<dbReference type="Proteomes" id="UP001267407">
    <property type="component" value="Unassembled WGS sequence"/>
</dbReference>
<reference evidence="11" key="1">
    <citation type="submission" date="2023-09" db="EMBL/GenBank/DDBJ databases">
        <title>Marinobacter sediminicola sp. nov. and Marinobacter maritimum sp. nov., isolated from marine sediment.</title>
        <authorList>
            <person name="An J."/>
        </authorList>
    </citation>
    <scope>NUCLEOTIDE SEQUENCE</scope>
    <source>
        <strain evidence="11">F60267</strain>
    </source>
</reference>
<feature type="domain" description="YrdC-like" evidence="10">
    <location>
        <begin position="9"/>
        <end position="190"/>
    </location>
</feature>
<name>A0ABU2HE00_9GAMM</name>
<dbReference type="Gene3D" id="3.90.870.10">
    <property type="entry name" value="DHBP synthase"/>
    <property type="match status" value="1"/>
</dbReference>
<dbReference type="InterPro" id="IPR017945">
    <property type="entry name" value="DHBP_synth_RibB-like_a/b_dom"/>
</dbReference>
<sequence length="190" mass="20570">MAAPNPLNDQQIQLACSTILQGGVIAYPTEAVWGLGCDPWNLQAVTRILQLKNRPVEKGLILVAASVEQIRFLLDPLPEPLQLAALSHWPGPVTCLLPDVNQQIPEWVRGSHSSIAVRVSEHPVVKALCEAADMPLVSTSCNPAGEEPARDAEQVGHYFKDQLDQIVPGALGGNRKPSRIIDIVSGKQLR</sequence>
<evidence type="ECO:0000256" key="6">
    <source>
        <dbReference type="ARBA" id="ARBA00022741"/>
    </source>
</evidence>
<dbReference type="InterPro" id="IPR023535">
    <property type="entry name" value="TC-AMP_synthase"/>
</dbReference>
<dbReference type="EMBL" id="JAVMBO010000003">
    <property type="protein sequence ID" value="MDS1308968.1"/>
    <property type="molecule type" value="Genomic_DNA"/>
</dbReference>
<evidence type="ECO:0000256" key="4">
    <source>
        <dbReference type="ARBA" id="ARBA00022694"/>
    </source>
</evidence>
<evidence type="ECO:0000313" key="11">
    <source>
        <dbReference type="EMBL" id="MDS1308968.1"/>
    </source>
</evidence>
<dbReference type="SUPFAM" id="SSF55821">
    <property type="entry name" value="YrdC/RibB"/>
    <property type="match status" value="1"/>
</dbReference>
<dbReference type="GO" id="GO:0061710">
    <property type="term" value="F:L-threonylcarbamoyladenylate synthase"/>
    <property type="evidence" value="ECO:0007669"/>
    <property type="project" value="UniProtKB-EC"/>
</dbReference>
<evidence type="ECO:0000256" key="8">
    <source>
        <dbReference type="ARBA" id="ARBA00048366"/>
    </source>
</evidence>
<evidence type="ECO:0000256" key="2">
    <source>
        <dbReference type="ARBA" id="ARBA00022490"/>
    </source>
</evidence>
<organism evidence="11 12">
    <name type="scientific">Marinobacter xiaoshiensis</name>
    <dbReference type="NCBI Taxonomy" id="3073652"/>
    <lineage>
        <taxon>Bacteria</taxon>
        <taxon>Pseudomonadati</taxon>
        <taxon>Pseudomonadota</taxon>
        <taxon>Gammaproteobacteria</taxon>
        <taxon>Pseudomonadales</taxon>
        <taxon>Marinobacteraceae</taxon>
        <taxon>Marinobacter</taxon>
    </lineage>
</organism>
<keyword evidence="7 9" id="KW-0067">ATP-binding</keyword>
<gene>
    <name evidence="9" type="primary">tsaC</name>
    <name evidence="11" type="ORF">RKA07_02485</name>
</gene>
<comment type="catalytic activity">
    <reaction evidence="8 9">
        <text>L-threonine + hydrogencarbonate + ATP = L-threonylcarbamoyladenylate + diphosphate + H2O</text>
        <dbReference type="Rhea" id="RHEA:36407"/>
        <dbReference type="ChEBI" id="CHEBI:15377"/>
        <dbReference type="ChEBI" id="CHEBI:17544"/>
        <dbReference type="ChEBI" id="CHEBI:30616"/>
        <dbReference type="ChEBI" id="CHEBI:33019"/>
        <dbReference type="ChEBI" id="CHEBI:57926"/>
        <dbReference type="ChEBI" id="CHEBI:73682"/>
        <dbReference type="EC" id="2.7.7.87"/>
    </reaction>
</comment>
<proteinExistence type="inferred from homology"/>
<evidence type="ECO:0000256" key="9">
    <source>
        <dbReference type="HAMAP-Rule" id="MF_01852"/>
    </source>
</evidence>
<evidence type="ECO:0000256" key="3">
    <source>
        <dbReference type="ARBA" id="ARBA00022679"/>
    </source>
</evidence>
<dbReference type="Pfam" id="PF01300">
    <property type="entry name" value="Sua5_yciO_yrdC"/>
    <property type="match status" value="1"/>
</dbReference>
<comment type="function">
    <text evidence="9">Required for the formation of a threonylcarbamoyl group on adenosine at position 37 (t(6)A37) in tRNAs that read codons beginning with adenine. Catalyzes the conversion of L-threonine, HCO(3)(-)/CO(2) and ATP to give threonylcarbamoyl-AMP (TC-AMP) as the acyladenylate intermediate, with the release of diphosphate.</text>
</comment>
<dbReference type="HAMAP" id="MF_01852">
    <property type="entry name" value="TsaC"/>
    <property type="match status" value="1"/>
</dbReference>
<keyword evidence="3 9" id="KW-0808">Transferase</keyword>
<dbReference type="InterPro" id="IPR050156">
    <property type="entry name" value="TC-AMP_synthase_SUA5"/>
</dbReference>
<accession>A0ABU2HE00</accession>
<evidence type="ECO:0000256" key="7">
    <source>
        <dbReference type="ARBA" id="ARBA00022840"/>
    </source>
</evidence>
<evidence type="ECO:0000256" key="1">
    <source>
        <dbReference type="ARBA" id="ARBA00004496"/>
    </source>
</evidence>
<dbReference type="InterPro" id="IPR006070">
    <property type="entry name" value="Sua5-like_dom"/>
</dbReference>
<keyword evidence="12" id="KW-1185">Reference proteome</keyword>